<feature type="region of interest" description="Disordered" evidence="1">
    <location>
        <begin position="101"/>
        <end position="121"/>
    </location>
</feature>
<feature type="compositionally biased region" description="Low complexity" evidence="1">
    <location>
        <begin position="11"/>
        <end position="21"/>
    </location>
</feature>
<protein>
    <submittedName>
        <fullName evidence="2">Uncharacterized protein</fullName>
    </submittedName>
</protein>
<accession>A0A0L0NEQ7</accession>
<dbReference type="AlphaFoldDB" id="A0A0L0NEQ7"/>
<organism evidence="2 3">
    <name type="scientific">Tolypocladium ophioglossoides (strain CBS 100239)</name>
    <name type="common">Snaketongue truffleclub</name>
    <name type="synonym">Elaphocordyceps ophioglossoides</name>
    <dbReference type="NCBI Taxonomy" id="1163406"/>
    <lineage>
        <taxon>Eukaryota</taxon>
        <taxon>Fungi</taxon>
        <taxon>Dikarya</taxon>
        <taxon>Ascomycota</taxon>
        <taxon>Pezizomycotina</taxon>
        <taxon>Sordariomycetes</taxon>
        <taxon>Hypocreomycetidae</taxon>
        <taxon>Hypocreales</taxon>
        <taxon>Ophiocordycipitaceae</taxon>
        <taxon>Tolypocladium</taxon>
    </lineage>
</organism>
<sequence length="121" mass="12514">MMELMGRVYRTDSTTDSPRTRSFGDPVGVYAARAPSSKRACRCFARSGFDAGLTSLAPSAGCICRASLRIFVSPSITGSRLDLLMIDLSLLSPSGRFGGGAGLAGAGNGDDVDSREDSAGD</sequence>
<evidence type="ECO:0000256" key="1">
    <source>
        <dbReference type="SAM" id="MobiDB-lite"/>
    </source>
</evidence>
<dbReference type="EMBL" id="LFRF01000005">
    <property type="protein sequence ID" value="KND92662.1"/>
    <property type="molecule type" value="Genomic_DNA"/>
</dbReference>
<feature type="region of interest" description="Disordered" evidence="1">
    <location>
        <begin position="1"/>
        <end position="22"/>
    </location>
</feature>
<name>A0A0L0NEQ7_TOLOC</name>
<gene>
    <name evidence="2" type="ORF">TOPH_02496</name>
</gene>
<evidence type="ECO:0000313" key="3">
    <source>
        <dbReference type="Proteomes" id="UP000036947"/>
    </source>
</evidence>
<evidence type="ECO:0000313" key="2">
    <source>
        <dbReference type="EMBL" id="KND92662.1"/>
    </source>
</evidence>
<keyword evidence="3" id="KW-1185">Reference proteome</keyword>
<dbReference type="Proteomes" id="UP000036947">
    <property type="component" value="Unassembled WGS sequence"/>
</dbReference>
<reference evidence="2 3" key="1">
    <citation type="journal article" date="2015" name="BMC Genomics">
        <title>The genome of the truffle-parasite Tolypocladium ophioglossoides and the evolution of antifungal peptaibiotics.</title>
        <authorList>
            <person name="Quandt C.A."/>
            <person name="Bushley K.E."/>
            <person name="Spatafora J.W."/>
        </authorList>
    </citation>
    <scope>NUCLEOTIDE SEQUENCE [LARGE SCALE GENOMIC DNA]</scope>
    <source>
        <strain evidence="2 3">CBS 100239</strain>
    </source>
</reference>
<comment type="caution">
    <text evidence="2">The sequence shown here is derived from an EMBL/GenBank/DDBJ whole genome shotgun (WGS) entry which is preliminary data.</text>
</comment>
<proteinExistence type="predicted"/>